<dbReference type="GO" id="GO:0004519">
    <property type="term" value="F:endonuclease activity"/>
    <property type="evidence" value="ECO:0007669"/>
    <property type="project" value="UniProtKB-KW"/>
</dbReference>
<dbReference type="Proteomes" id="UP001139648">
    <property type="component" value="Unassembled WGS sequence"/>
</dbReference>
<evidence type="ECO:0000313" key="2">
    <source>
        <dbReference type="EMBL" id="MCP2364245.1"/>
    </source>
</evidence>
<keyword evidence="2" id="KW-0540">Nuclease</keyword>
<dbReference type="RefSeq" id="WP_253756520.1">
    <property type="nucleotide sequence ID" value="NZ_BAABKA010000012.1"/>
</dbReference>
<gene>
    <name evidence="2" type="ORF">HD597_011265</name>
</gene>
<dbReference type="Pfam" id="PF09588">
    <property type="entry name" value="YqaJ"/>
    <property type="match status" value="1"/>
</dbReference>
<keyword evidence="3" id="KW-1185">Reference proteome</keyword>
<dbReference type="AlphaFoldDB" id="A0A9X2GUK2"/>
<sequence length="351" mass="39197">MTATKMSGLPLVTPTGRLIAPAGLPREEFLANRLAGIGGSDIAAVLGMHRHTSPIKLYLEKRGELPPLPRPAWLEEAADIGSDLEEFIASRFARMTGTWVEPIGTLQHVDRAWMLVNLDRRVEGCDDGPCFVECKNRSEYQFEDWRDGVPDEPALQVHWGIGVSGYSHGHLAALIGGNKFRHVRIDRDEQLLSHLVEAGERFMKRVLDGDPPPIDGSDATTELLAHLFDVHPDAIRELDPAKITPLLAERDRLKAEVKEREQQLSEIDNQLTAELGDAEIAQANNQILYTAKKNGVFANKRFEEAHPEIAARLRKTVSVLDVEAVKEQHPDEYRAHRARVIRPAKPRKKAA</sequence>
<keyword evidence="2" id="KW-0378">Hydrolase</keyword>
<dbReference type="InterPro" id="IPR011604">
    <property type="entry name" value="PDDEXK-like_dom_sf"/>
</dbReference>
<organism evidence="2 3">
    <name type="scientific">Nonomuraea thailandensis</name>
    <dbReference type="NCBI Taxonomy" id="1188745"/>
    <lineage>
        <taxon>Bacteria</taxon>
        <taxon>Bacillati</taxon>
        <taxon>Actinomycetota</taxon>
        <taxon>Actinomycetes</taxon>
        <taxon>Streptosporangiales</taxon>
        <taxon>Streptosporangiaceae</taxon>
        <taxon>Nonomuraea</taxon>
    </lineage>
</organism>
<dbReference type="Gene3D" id="3.90.320.10">
    <property type="match status" value="1"/>
</dbReference>
<dbReference type="InterPro" id="IPR011335">
    <property type="entry name" value="Restrct_endonuc-II-like"/>
</dbReference>
<reference evidence="2" key="1">
    <citation type="submission" date="2022-06" db="EMBL/GenBank/DDBJ databases">
        <title>Sequencing the genomes of 1000 actinobacteria strains.</title>
        <authorList>
            <person name="Klenk H.-P."/>
        </authorList>
    </citation>
    <scope>NUCLEOTIDE SEQUENCE</scope>
    <source>
        <strain evidence="2">DSM 46694</strain>
    </source>
</reference>
<proteinExistence type="predicted"/>
<keyword evidence="2" id="KW-0255">Endonuclease</keyword>
<name>A0A9X2GUK2_9ACTN</name>
<dbReference type="SUPFAM" id="SSF52980">
    <property type="entry name" value="Restriction endonuclease-like"/>
    <property type="match status" value="1"/>
</dbReference>
<comment type="caution">
    <text evidence="2">The sequence shown here is derived from an EMBL/GenBank/DDBJ whole genome shotgun (WGS) entry which is preliminary data.</text>
</comment>
<dbReference type="InterPro" id="IPR019080">
    <property type="entry name" value="YqaJ_viral_recombinase"/>
</dbReference>
<accession>A0A9X2GUK2</accession>
<evidence type="ECO:0000313" key="3">
    <source>
        <dbReference type="Proteomes" id="UP001139648"/>
    </source>
</evidence>
<dbReference type="EMBL" id="JAMZEB010000002">
    <property type="protein sequence ID" value="MCP2364245.1"/>
    <property type="molecule type" value="Genomic_DNA"/>
</dbReference>
<feature type="domain" description="YqaJ viral recombinase" evidence="1">
    <location>
        <begin position="28"/>
        <end position="166"/>
    </location>
</feature>
<evidence type="ECO:0000259" key="1">
    <source>
        <dbReference type="Pfam" id="PF09588"/>
    </source>
</evidence>
<protein>
    <submittedName>
        <fullName evidence="2">Phage-type endonuclease</fullName>
    </submittedName>
</protein>